<dbReference type="AlphaFoldDB" id="A0AAJ1VA28"/>
<protein>
    <recommendedName>
        <fullName evidence="3">Cysteine-rich VLP domain-containing protein</fullName>
    </recommendedName>
</protein>
<evidence type="ECO:0000313" key="2">
    <source>
        <dbReference type="Proteomes" id="UP001238973"/>
    </source>
</evidence>
<proteinExistence type="predicted"/>
<dbReference type="Proteomes" id="UP001238973">
    <property type="component" value="Unassembled WGS sequence"/>
</dbReference>
<dbReference type="EMBL" id="JAUCFI010000003">
    <property type="protein sequence ID" value="MDM5282672.1"/>
    <property type="molecule type" value="Genomic_DNA"/>
</dbReference>
<name>A0AAJ1VA28_9BACI</name>
<accession>A0AAJ1VA28</accession>
<evidence type="ECO:0000313" key="1">
    <source>
        <dbReference type="EMBL" id="MDM5282672.1"/>
    </source>
</evidence>
<sequence>MAQMERNHKNTVIACSKLAEKNCANFLNDKCLGENRCPVYNGSISKGLRCPYFEESVLPSDEQLQENYQVHILKQSASYSSKKCKGCTKVFKTDNYRLQYCGDTCKKISNRNNKRLYATKSRKSAIKE</sequence>
<organism evidence="1 2">
    <name type="scientific">Peribacillus frigoritolerans</name>
    <dbReference type="NCBI Taxonomy" id="450367"/>
    <lineage>
        <taxon>Bacteria</taxon>
        <taxon>Bacillati</taxon>
        <taxon>Bacillota</taxon>
        <taxon>Bacilli</taxon>
        <taxon>Bacillales</taxon>
        <taxon>Bacillaceae</taxon>
        <taxon>Peribacillus</taxon>
    </lineage>
</organism>
<reference evidence="1" key="1">
    <citation type="submission" date="2023-06" db="EMBL/GenBank/DDBJ databases">
        <title>Comparative genomics of Bacillaceae isolates and their secondary metabolite potential.</title>
        <authorList>
            <person name="Song L."/>
            <person name="Nielsen L.J."/>
            <person name="Mohite O."/>
            <person name="Xu X."/>
            <person name="Weber T."/>
            <person name="Kovacs A.T."/>
        </authorList>
    </citation>
    <scope>NUCLEOTIDE SEQUENCE</scope>
    <source>
        <strain evidence="1">G1S1</strain>
    </source>
</reference>
<comment type="caution">
    <text evidence="1">The sequence shown here is derived from an EMBL/GenBank/DDBJ whole genome shotgun (WGS) entry which is preliminary data.</text>
</comment>
<gene>
    <name evidence="1" type="ORF">QUF85_05090</name>
</gene>
<evidence type="ECO:0008006" key="3">
    <source>
        <dbReference type="Google" id="ProtNLM"/>
    </source>
</evidence>
<dbReference type="RefSeq" id="WP_289348932.1">
    <property type="nucleotide sequence ID" value="NZ_JAUCFI010000003.1"/>
</dbReference>